<proteinExistence type="predicted"/>
<accession>A0A0F9DPX9</accession>
<dbReference type="EMBL" id="LAZR01038379">
    <property type="protein sequence ID" value="KKL19711.1"/>
    <property type="molecule type" value="Genomic_DNA"/>
</dbReference>
<name>A0A0F9DPX9_9ZZZZ</name>
<organism evidence="1">
    <name type="scientific">marine sediment metagenome</name>
    <dbReference type="NCBI Taxonomy" id="412755"/>
    <lineage>
        <taxon>unclassified sequences</taxon>
        <taxon>metagenomes</taxon>
        <taxon>ecological metagenomes</taxon>
    </lineage>
</organism>
<reference evidence="1" key="1">
    <citation type="journal article" date="2015" name="Nature">
        <title>Complex archaea that bridge the gap between prokaryotes and eukaryotes.</title>
        <authorList>
            <person name="Spang A."/>
            <person name="Saw J.H."/>
            <person name="Jorgensen S.L."/>
            <person name="Zaremba-Niedzwiedzka K."/>
            <person name="Martijn J."/>
            <person name="Lind A.E."/>
            <person name="van Eijk R."/>
            <person name="Schleper C."/>
            <person name="Guy L."/>
            <person name="Ettema T.J."/>
        </authorList>
    </citation>
    <scope>NUCLEOTIDE SEQUENCE</scope>
</reference>
<sequence>MAEIVGKIGGFYATSGTGTEQASESHILSTGFAWLSHKNVLVTNVYVGSAATSAESSRWYCTPRGKLTIIDRTSATDWFNAKYRWWAEEGETGSSKGIVMQRGGFFNWSIDNTCDTVETTDFDDSGVKQYKPTLTGWTAAAERHWITGEGIGLKGKMGSGVAMIVKFYVEDIDTDKGIGSTSDTGTRYEGFAHLTGLSPSTAVDTLTNESLTFQGTGRLAYEAGA</sequence>
<protein>
    <submittedName>
        <fullName evidence="1">Uncharacterized protein</fullName>
    </submittedName>
</protein>
<gene>
    <name evidence="1" type="ORF">LCGC14_2462720</name>
</gene>
<comment type="caution">
    <text evidence="1">The sequence shown here is derived from an EMBL/GenBank/DDBJ whole genome shotgun (WGS) entry which is preliminary data.</text>
</comment>
<dbReference type="AlphaFoldDB" id="A0A0F9DPX9"/>
<evidence type="ECO:0000313" key="1">
    <source>
        <dbReference type="EMBL" id="KKL19711.1"/>
    </source>
</evidence>